<evidence type="ECO:0000256" key="14">
    <source>
        <dbReference type="ARBA" id="ARBA00042102"/>
    </source>
</evidence>
<dbReference type="GO" id="GO:0008902">
    <property type="term" value="F:hydroxymethylpyrimidine kinase activity"/>
    <property type="evidence" value="ECO:0007669"/>
    <property type="project" value="UniProtKB-EC"/>
</dbReference>
<dbReference type="FunFam" id="3.40.1190.20:FF:000003">
    <property type="entry name" value="Phosphomethylpyrimidine kinase ThiD"/>
    <property type="match status" value="1"/>
</dbReference>
<dbReference type="InterPro" id="IPR029056">
    <property type="entry name" value="Ribokinase-like"/>
</dbReference>
<dbReference type="EMBL" id="NPCC01000004">
    <property type="protein sequence ID" value="PAE90443.1"/>
    <property type="molecule type" value="Genomic_DNA"/>
</dbReference>
<evidence type="ECO:0000259" key="16">
    <source>
        <dbReference type="Pfam" id="PF08543"/>
    </source>
</evidence>
<keyword evidence="12" id="KW-0784">Thiamine biosynthesis</keyword>
<evidence type="ECO:0000256" key="3">
    <source>
        <dbReference type="ARBA" id="ARBA00004769"/>
    </source>
</evidence>
<evidence type="ECO:0000256" key="8">
    <source>
        <dbReference type="ARBA" id="ARBA00022679"/>
    </source>
</evidence>
<comment type="pathway">
    <text evidence="3">Cofactor biosynthesis; thiamine diphosphate biosynthesis; 4-amino-2-methyl-5-diphosphomethylpyrimidine from 5-amino-1-(5-phospho-D-ribosyl)imidazole: step 3/3.</text>
</comment>
<dbReference type="RefSeq" id="WP_011246471.1">
    <property type="nucleotide sequence ID" value="NZ_BOQS01000005.1"/>
</dbReference>
<dbReference type="GO" id="GO:0005829">
    <property type="term" value="C:cytosol"/>
    <property type="evidence" value="ECO:0007669"/>
    <property type="project" value="TreeGrafter"/>
</dbReference>
<evidence type="ECO:0000256" key="7">
    <source>
        <dbReference type="ARBA" id="ARBA00019161"/>
    </source>
</evidence>
<comment type="similarity">
    <text evidence="4">Belongs to the ThiD family.</text>
</comment>
<name>A0A268P3X5_SHOCL</name>
<comment type="catalytic activity">
    <reaction evidence="1">
        <text>4-amino-5-hydroxymethyl-2-methylpyrimidine + ATP = 4-amino-2-methyl-5-(phosphooxymethyl)pyrimidine + ADP + H(+)</text>
        <dbReference type="Rhea" id="RHEA:23096"/>
        <dbReference type="ChEBI" id="CHEBI:15378"/>
        <dbReference type="ChEBI" id="CHEBI:16892"/>
        <dbReference type="ChEBI" id="CHEBI:30616"/>
        <dbReference type="ChEBI" id="CHEBI:58354"/>
        <dbReference type="ChEBI" id="CHEBI:456216"/>
        <dbReference type="EC" id="2.7.1.49"/>
    </reaction>
</comment>
<evidence type="ECO:0000256" key="4">
    <source>
        <dbReference type="ARBA" id="ARBA00009879"/>
    </source>
</evidence>
<comment type="catalytic activity">
    <reaction evidence="2">
        <text>4-amino-2-methyl-5-(phosphooxymethyl)pyrimidine + ATP = 4-amino-2-methyl-5-(diphosphooxymethyl)pyrimidine + ADP</text>
        <dbReference type="Rhea" id="RHEA:19893"/>
        <dbReference type="ChEBI" id="CHEBI:30616"/>
        <dbReference type="ChEBI" id="CHEBI:57841"/>
        <dbReference type="ChEBI" id="CHEBI:58354"/>
        <dbReference type="ChEBI" id="CHEBI:456216"/>
        <dbReference type="EC" id="2.7.4.7"/>
    </reaction>
</comment>
<dbReference type="GO" id="GO:0005524">
    <property type="term" value="F:ATP binding"/>
    <property type="evidence" value="ECO:0007669"/>
    <property type="project" value="UniProtKB-KW"/>
</dbReference>
<evidence type="ECO:0000256" key="10">
    <source>
        <dbReference type="ARBA" id="ARBA00022777"/>
    </source>
</evidence>
<dbReference type="OMA" id="WLESKRI"/>
<evidence type="ECO:0000313" key="17">
    <source>
        <dbReference type="EMBL" id="PAE90443.1"/>
    </source>
</evidence>
<evidence type="ECO:0000256" key="2">
    <source>
        <dbReference type="ARBA" id="ARBA00000565"/>
    </source>
</evidence>
<dbReference type="Gene3D" id="3.40.1190.20">
    <property type="match status" value="1"/>
</dbReference>
<sequence length="275" mass="29709">MSTIYRALTIAGTDPTGGAGIQADLKTFQELEVYGMSVITSLVAQNTTGVRAIHHVPLEFIDQQFQAVVDDIYPSAIKTGMIALPEMMELLQQQLNSHKNVPYVCDPVMMAKNGDPLLEKHVRAKLRETLVPLATIVTPNIAEAEDLIDMQIDDIDDMEKAAIRIVKELGAQSVVVKGGSLTGDAVDVFYSRETGLFKLDAPRTDTKHTHGTGCTFSAAICAQLAKGIALLDAVQKAKAFTADAITWSLQIGNGYGPTNHWGHRLNGLPGKNVNQ</sequence>
<evidence type="ECO:0000256" key="9">
    <source>
        <dbReference type="ARBA" id="ARBA00022741"/>
    </source>
</evidence>
<evidence type="ECO:0000256" key="1">
    <source>
        <dbReference type="ARBA" id="ARBA00000151"/>
    </source>
</evidence>
<comment type="caution">
    <text evidence="17">The sequence shown here is derived from an EMBL/GenBank/DDBJ whole genome shotgun (WGS) entry which is preliminary data.</text>
</comment>
<gene>
    <name evidence="17" type="primary">thiD</name>
    <name evidence="17" type="ORF">CHH72_00710</name>
</gene>
<dbReference type="Pfam" id="PF08543">
    <property type="entry name" value="Phos_pyr_kin"/>
    <property type="match status" value="1"/>
</dbReference>
<dbReference type="EC" id="2.7.4.7" evidence="6"/>
<keyword evidence="9" id="KW-0547">Nucleotide-binding</keyword>
<protein>
    <recommendedName>
        <fullName evidence="7">Hydroxymethylpyrimidine/phosphomethylpyrimidine kinase</fullName>
        <ecNumber evidence="5">2.7.1.49</ecNumber>
        <ecNumber evidence="6">2.7.4.7</ecNumber>
    </recommendedName>
    <alternativeName>
        <fullName evidence="14">Hydroxymethylpyrimidine kinase</fullName>
    </alternativeName>
    <alternativeName>
        <fullName evidence="15">Hydroxymethylpyrimidine phosphate kinase</fullName>
    </alternativeName>
</protein>
<dbReference type="SUPFAM" id="SSF53613">
    <property type="entry name" value="Ribokinase-like"/>
    <property type="match status" value="1"/>
</dbReference>
<comment type="pathway">
    <text evidence="13">Cofactor biosynthesis; thiamine diphosphate biosynthesis; 4-amino-2-methyl-5-diphosphomethylpyrimidine from 5-amino-1-(5-phospho-D-ribosyl)imidazole: step 2/3.</text>
</comment>
<accession>A0A268P3X5</accession>
<dbReference type="GO" id="GO:0009228">
    <property type="term" value="P:thiamine biosynthetic process"/>
    <property type="evidence" value="ECO:0007669"/>
    <property type="project" value="UniProtKB-KW"/>
</dbReference>
<dbReference type="Proteomes" id="UP000216207">
    <property type="component" value="Unassembled WGS sequence"/>
</dbReference>
<keyword evidence="8" id="KW-0808">Transferase</keyword>
<evidence type="ECO:0000256" key="15">
    <source>
        <dbReference type="ARBA" id="ARBA00043176"/>
    </source>
</evidence>
<dbReference type="NCBIfam" id="TIGR00097">
    <property type="entry name" value="HMP-P_kinase"/>
    <property type="match status" value="1"/>
</dbReference>
<evidence type="ECO:0000256" key="6">
    <source>
        <dbReference type="ARBA" id="ARBA00012963"/>
    </source>
</evidence>
<evidence type="ECO:0000313" key="18">
    <source>
        <dbReference type="Proteomes" id="UP000216207"/>
    </source>
</evidence>
<evidence type="ECO:0000256" key="11">
    <source>
        <dbReference type="ARBA" id="ARBA00022840"/>
    </source>
</evidence>
<keyword evidence="11" id="KW-0067">ATP-binding</keyword>
<reference evidence="17 18" key="1">
    <citation type="submission" date="2017-07" db="EMBL/GenBank/DDBJ databases">
        <title>Isolation and whole genome analysis of endospore-forming bacteria from heroin.</title>
        <authorList>
            <person name="Kalinowski J."/>
            <person name="Ahrens B."/>
            <person name="Al-Dilaimi A."/>
            <person name="Winkler A."/>
            <person name="Wibberg D."/>
            <person name="Schleenbecker U."/>
            <person name="Ruckert C."/>
            <person name="Wolfel R."/>
            <person name="Grass G."/>
        </authorList>
    </citation>
    <scope>NUCLEOTIDE SEQUENCE [LARGE SCALE GENOMIC DNA]</scope>
    <source>
        <strain evidence="17 18">7539</strain>
    </source>
</reference>
<dbReference type="PANTHER" id="PTHR20858">
    <property type="entry name" value="PHOSPHOMETHYLPYRIMIDINE KINASE"/>
    <property type="match status" value="1"/>
</dbReference>
<keyword evidence="10 17" id="KW-0418">Kinase</keyword>
<evidence type="ECO:0000256" key="13">
    <source>
        <dbReference type="ARBA" id="ARBA00037917"/>
    </source>
</evidence>
<dbReference type="PANTHER" id="PTHR20858:SF17">
    <property type="entry name" value="HYDROXYMETHYLPYRIMIDINE_PHOSPHOMETHYLPYRIMIDINE KINASE THI20-RELATED"/>
    <property type="match status" value="1"/>
</dbReference>
<evidence type="ECO:0000256" key="5">
    <source>
        <dbReference type="ARBA" id="ARBA00012135"/>
    </source>
</evidence>
<organism evidence="17 18">
    <name type="scientific">Shouchella clausii</name>
    <name type="common">Alkalihalobacillus clausii</name>
    <dbReference type="NCBI Taxonomy" id="79880"/>
    <lineage>
        <taxon>Bacteria</taxon>
        <taxon>Bacillati</taxon>
        <taxon>Bacillota</taxon>
        <taxon>Bacilli</taxon>
        <taxon>Bacillales</taxon>
        <taxon>Bacillaceae</taxon>
        <taxon>Shouchella</taxon>
    </lineage>
</organism>
<dbReference type="CDD" id="cd01169">
    <property type="entry name" value="HMPP_kinase"/>
    <property type="match status" value="1"/>
</dbReference>
<dbReference type="InterPro" id="IPR004399">
    <property type="entry name" value="HMP/HMP-P_kinase_dom"/>
</dbReference>
<proteinExistence type="inferred from homology"/>
<dbReference type="AlphaFoldDB" id="A0A268P3X5"/>
<feature type="domain" description="Pyridoxamine kinase/Phosphomethylpyrimidine kinase" evidence="16">
    <location>
        <begin position="14"/>
        <end position="259"/>
    </location>
</feature>
<dbReference type="EC" id="2.7.1.49" evidence="5"/>
<evidence type="ECO:0000256" key="12">
    <source>
        <dbReference type="ARBA" id="ARBA00022977"/>
    </source>
</evidence>
<dbReference type="GO" id="GO:0008972">
    <property type="term" value="F:phosphomethylpyrimidine kinase activity"/>
    <property type="evidence" value="ECO:0007669"/>
    <property type="project" value="UniProtKB-EC"/>
</dbReference>
<dbReference type="InterPro" id="IPR013749">
    <property type="entry name" value="PM/HMP-P_kinase-1"/>
</dbReference>